<accession>A0AAF0E163</accession>
<sequence>MVFRGVRALSTSARALRASRVSALDFQLGTKDAVHRARLGALEQLLPTIKGRWGAVAFAVSQALGFGWLTESEADVMRFESAQAMYYPTWVRALLTQVVDGVWKVRCRGDTGHAMATCTYSAAHAVVSTNSAFPGNAWKPMDTLPLHAPPALTPELEQAPVPVVKDAEAPMPYAPFDRARHLHPAVDIDGSISVLPFNISPRALPDMLRHADLRTLMVDMLAEGPPLHIRRRFKVLPGVEIQVANVNEQPDADAQAIVRLERDSLEVDVLASYPVLLPIHLVRFRYDAHGETDRLATVAVGAWDERLLAYALYCDEQPNWVAKGAPSWLNIDMLDFDPHVPVAQSVLDPNAGQEAEHSEARIVDLMTQQSQMQSIFEGRAEELIDAADWAPCRAWDAARATPDAPEAHAGLGAIEWDARGVRPLYEGVLENRQYIALTGEALFSERLLASVEHDEREGRDISNVHTVHEGRLVAGQEAVAALRARLAEVHAQRAASRPAWMDQN</sequence>
<keyword evidence="2" id="KW-1185">Reference proteome</keyword>
<reference evidence="1" key="1">
    <citation type="submission" date="2023-03" db="EMBL/GenBank/DDBJ databases">
        <title>Mating type loci evolution in Malassezia.</title>
        <authorList>
            <person name="Coelho M.A."/>
        </authorList>
    </citation>
    <scope>NUCLEOTIDE SEQUENCE</scope>
    <source>
        <strain evidence="1">CBS 7876</strain>
    </source>
</reference>
<protein>
    <submittedName>
        <fullName evidence="1">Uncharacterized protein</fullName>
    </submittedName>
</protein>
<organism evidence="1 2">
    <name type="scientific">Malassezia obtusa</name>
    <dbReference type="NCBI Taxonomy" id="76774"/>
    <lineage>
        <taxon>Eukaryota</taxon>
        <taxon>Fungi</taxon>
        <taxon>Dikarya</taxon>
        <taxon>Basidiomycota</taxon>
        <taxon>Ustilaginomycotina</taxon>
        <taxon>Malasseziomycetes</taxon>
        <taxon>Malasseziales</taxon>
        <taxon>Malasseziaceae</taxon>
        <taxon>Malassezia</taxon>
    </lineage>
</organism>
<evidence type="ECO:0000313" key="1">
    <source>
        <dbReference type="EMBL" id="WFD03130.1"/>
    </source>
</evidence>
<gene>
    <name evidence="1" type="ORF">MOBT1_001819</name>
</gene>
<name>A0AAF0E163_9BASI</name>
<evidence type="ECO:0000313" key="2">
    <source>
        <dbReference type="Proteomes" id="UP001214603"/>
    </source>
</evidence>
<dbReference type="AlphaFoldDB" id="A0AAF0E163"/>
<proteinExistence type="predicted"/>
<dbReference type="Proteomes" id="UP001214603">
    <property type="component" value="Chromosome 3"/>
</dbReference>
<dbReference type="EMBL" id="CP119936">
    <property type="protein sequence ID" value="WFD03130.1"/>
    <property type="molecule type" value="Genomic_DNA"/>
</dbReference>